<dbReference type="HOGENOM" id="CLU_1187452_0_0_1"/>
<evidence type="ECO:0000256" key="1">
    <source>
        <dbReference type="SAM" id="MobiDB-lite"/>
    </source>
</evidence>
<name>V2YQF3_MONRO</name>
<dbReference type="EMBL" id="AWSO01000165">
    <property type="protein sequence ID" value="ESK93904.1"/>
    <property type="molecule type" value="Genomic_DNA"/>
</dbReference>
<keyword evidence="3" id="KW-1185">Reference proteome</keyword>
<comment type="caution">
    <text evidence="2">The sequence shown here is derived from an EMBL/GenBank/DDBJ whole genome shotgun (WGS) entry which is preliminary data.</text>
</comment>
<feature type="compositionally biased region" description="Polar residues" evidence="1">
    <location>
        <begin position="1"/>
        <end position="14"/>
    </location>
</feature>
<evidence type="ECO:0000313" key="2">
    <source>
        <dbReference type="EMBL" id="ESK93904.1"/>
    </source>
</evidence>
<sequence length="234" mass="25939">FYSVDTNNKKWTQLDSEDEQLPSPTLDLFNIAGSSLGSLVLEPTLDGDQIPPLGDVVETDLEGYESDSDSLNEDLPISHIREASHISGADSEGIIEDPLHPGSPINVSANEVEYVQILHTSDVHVLGYSNIMLDSGSPEDPFVVDVEMDDMYSNRNLQTVPVDFSIDDGYSDDNSDCIPSEFSHISDLDSCLKVKVTGEGDIASDSEDYIRQYGPPRREPNTPWLDSRFYYQKD</sequence>
<dbReference type="KEGG" id="mrr:Moror_13011"/>
<proteinExistence type="predicted"/>
<dbReference type="AlphaFoldDB" id="V2YQF3"/>
<organism evidence="2 3">
    <name type="scientific">Moniliophthora roreri (strain MCA 2997)</name>
    <name type="common">Cocoa frosty pod rot fungus</name>
    <name type="synonym">Crinipellis roreri</name>
    <dbReference type="NCBI Taxonomy" id="1381753"/>
    <lineage>
        <taxon>Eukaryota</taxon>
        <taxon>Fungi</taxon>
        <taxon>Dikarya</taxon>
        <taxon>Basidiomycota</taxon>
        <taxon>Agaricomycotina</taxon>
        <taxon>Agaricomycetes</taxon>
        <taxon>Agaricomycetidae</taxon>
        <taxon>Agaricales</taxon>
        <taxon>Marasmiineae</taxon>
        <taxon>Marasmiaceae</taxon>
        <taxon>Moniliophthora</taxon>
    </lineage>
</organism>
<reference evidence="2 3" key="1">
    <citation type="journal article" date="2014" name="BMC Genomics">
        <title>Genome and secretome analysis of the hemibiotrophic fungal pathogen, Moniliophthora roreri, which causes frosty pod rot disease of cacao: mechanisms of the biotrophic and necrotrophic phases.</title>
        <authorList>
            <person name="Meinhardt L.W."/>
            <person name="Costa G.G.L."/>
            <person name="Thomazella D.P.T."/>
            <person name="Teixeira P.J.P.L."/>
            <person name="Carazzolle M.F."/>
            <person name="Schuster S.C."/>
            <person name="Carlson J.E."/>
            <person name="Guiltinan M.J."/>
            <person name="Mieczkowski P."/>
            <person name="Farmer A."/>
            <person name="Ramaraj T."/>
            <person name="Crozier J."/>
            <person name="Davis R.E."/>
            <person name="Shao J."/>
            <person name="Melnick R.L."/>
            <person name="Pereira G.A.G."/>
            <person name="Bailey B.A."/>
        </authorList>
    </citation>
    <scope>NUCLEOTIDE SEQUENCE [LARGE SCALE GENOMIC DNA]</scope>
    <source>
        <strain evidence="2 3">MCA 2997</strain>
    </source>
</reference>
<feature type="region of interest" description="Disordered" evidence="1">
    <location>
        <begin position="1"/>
        <end position="20"/>
    </location>
</feature>
<feature type="non-terminal residue" evidence="2">
    <location>
        <position position="1"/>
    </location>
</feature>
<gene>
    <name evidence="2" type="ORF">Moror_13011</name>
</gene>
<evidence type="ECO:0000313" key="3">
    <source>
        <dbReference type="Proteomes" id="UP000017559"/>
    </source>
</evidence>
<accession>V2YQF3</accession>
<protein>
    <submittedName>
        <fullName evidence="2">Uncharacterized protein</fullName>
    </submittedName>
</protein>
<dbReference type="Proteomes" id="UP000017559">
    <property type="component" value="Unassembled WGS sequence"/>
</dbReference>